<dbReference type="NCBIfam" id="TIGR01414">
    <property type="entry name" value="autotrans_barl"/>
    <property type="match status" value="1"/>
</dbReference>
<accession>A0A378MY46</accession>
<organism evidence="1 2">
    <name type="scientific">Mannheimia haemolytica</name>
    <name type="common">Pasteurella haemolytica</name>
    <dbReference type="NCBI Taxonomy" id="75985"/>
    <lineage>
        <taxon>Bacteria</taxon>
        <taxon>Pseudomonadati</taxon>
        <taxon>Pseudomonadota</taxon>
        <taxon>Gammaproteobacteria</taxon>
        <taxon>Pasteurellales</taxon>
        <taxon>Pasteurellaceae</taxon>
        <taxon>Mannheimia</taxon>
    </lineage>
</organism>
<protein>
    <recommendedName>
        <fullName evidence="3">Autotransporter outer membrane beta-barrel domain-containing protein</fullName>
    </recommendedName>
</protein>
<dbReference type="EMBL" id="UGPN01000002">
    <property type="protein sequence ID" value="STY60446.1"/>
    <property type="molecule type" value="Genomic_DNA"/>
</dbReference>
<evidence type="ECO:0008006" key="3">
    <source>
        <dbReference type="Google" id="ProtNLM"/>
    </source>
</evidence>
<proteinExistence type="predicted"/>
<dbReference type="GeneID" id="67369926"/>
<gene>
    <name evidence="1" type="ORF">NCTC10638_01649</name>
</gene>
<dbReference type="InterPro" id="IPR006315">
    <property type="entry name" value="OM_autotransptr_brl_dom"/>
</dbReference>
<dbReference type="AlphaFoldDB" id="A0A378MY46"/>
<dbReference type="GO" id="GO:0019867">
    <property type="term" value="C:outer membrane"/>
    <property type="evidence" value="ECO:0007669"/>
    <property type="project" value="InterPro"/>
</dbReference>
<dbReference type="Proteomes" id="UP000254802">
    <property type="component" value="Unassembled WGS sequence"/>
</dbReference>
<evidence type="ECO:0000313" key="1">
    <source>
        <dbReference type="EMBL" id="STY60446.1"/>
    </source>
</evidence>
<dbReference type="STRING" id="75985.WC39_11105"/>
<name>A0A378MY46_MANHA</name>
<dbReference type="RefSeq" id="WP_006249717.1">
    <property type="nucleotide sequence ID" value="NZ_CP011098.1"/>
</dbReference>
<reference evidence="1 2" key="1">
    <citation type="submission" date="2018-06" db="EMBL/GenBank/DDBJ databases">
        <authorList>
            <consortium name="Pathogen Informatics"/>
            <person name="Doyle S."/>
        </authorList>
    </citation>
    <scope>NUCLEOTIDE SEQUENCE [LARGE SCALE GENOMIC DNA]</scope>
    <source>
        <strain evidence="1 2">NCTC10638</strain>
    </source>
</reference>
<sequence length="67" mass="7379">MLKKANSTKVQVNQYQFGVAENKGRVQGSLGLSAGNGNHRLGLEASVASGKKLKQPFNVLVNYRYQW</sequence>
<evidence type="ECO:0000313" key="2">
    <source>
        <dbReference type="Proteomes" id="UP000254802"/>
    </source>
</evidence>